<evidence type="ECO:0000256" key="3">
    <source>
        <dbReference type="PROSITE-ProRule" id="PRU01248"/>
    </source>
</evidence>
<reference evidence="6" key="1">
    <citation type="journal article" date="2021" name="PeerJ">
        <title>Extensive microbial diversity within the chicken gut microbiome revealed by metagenomics and culture.</title>
        <authorList>
            <person name="Gilroy R."/>
            <person name="Ravi A."/>
            <person name="Getino M."/>
            <person name="Pursley I."/>
            <person name="Horton D.L."/>
            <person name="Alikhan N.F."/>
            <person name="Baker D."/>
            <person name="Gharbi K."/>
            <person name="Hall N."/>
            <person name="Watson M."/>
            <person name="Adriaenssens E.M."/>
            <person name="Foster-Nyarko E."/>
            <person name="Jarju S."/>
            <person name="Secka A."/>
            <person name="Antonio M."/>
            <person name="Oren A."/>
            <person name="Chaudhuri R.R."/>
            <person name="La Ragione R."/>
            <person name="Hildebrand F."/>
            <person name="Pallen M.J."/>
        </authorList>
    </citation>
    <scope>NUCLEOTIDE SEQUENCE</scope>
    <source>
        <strain evidence="6">ChiBcec6-4105</strain>
    </source>
</reference>
<name>A0A9D2QT62_9FIRM</name>
<dbReference type="PANTHER" id="PTHR30349:SF81">
    <property type="entry name" value="TYROSINE RECOMBINASE XERC"/>
    <property type="match status" value="1"/>
</dbReference>
<accession>A0A9D2QT62</accession>
<comment type="caution">
    <text evidence="6">The sequence shown here is derived from an EMBL/GenBank/DDBJ whole genome shotgun (WGS) entry which is preliminary data.</text>
</comment>
<dbReference type="Pfam" id="PF00589">
    <property type="entry name" value="Phage_integrase"/>
    <property type="match status" value="1"/>
</dbReference>
<evidence type="ECO:0000313" key="6">
    <source>
        <dbReference type="EMBL" id="HJD28772.1"/>
    </source>
</evidence>
<dbReference type="Proteomes" id="UP000823892">
    <property type="component" value="Unassembled WGS sequence"/>
</dbReference>
<dbReference type="GO" id="GO:0006310">
    <property type="term" value="P:DNA recombination"/>
    <property type="evidence" value="ECO:0007669"/>
    <property type="project" value="UniProtKB-KW"/>
</dbReference>
<dbReference type="InterPro" id="IPR002104">
    <property type="entry name" value="Integrase_catalytic"/>
</dbReference>
<sequence length="345" mass="39696">MRKAKTSSLFLKHLEYYVNTYMTEARGLSINTVSSYKTTFKLLIKYMYTVKNIPADEITFDNLDVDTLSGFISWLETERNCSASTRNQRLAALYSFSEYAQNHDFDAASAFRSAVLRIPSKKVLKKRRIGFTREEVKILLALPGYKSEIALRDTVLLSLMYSTGARAQEICDLKVRSVNFRTTDTTIDIVGKGAKARRVRIPDHCSVMLKKYIRHRGIDADPDRHIFSSQTHEHMTISCIGEIYKKYIRIAKEYNPELFKEDRYSPHSMRHTTGQHMLEAGVPLMVIKAFLGHASVQTTQIYAESPQATVDKHVREWNKKNFPQTLYSDKVDPEKSNIPDFLKGR</sequence>
<dbReference type="SUPFAM" id="SSF56349">
    <property type="entry name" value="DNA breaking-rejoining enzymes"/>
    <property type="match status" value="1"/>
</dbReference>
<feature type="domain" description="Core-binding (CB)" evidence="5">
    <location>
        <begin position="8"/>
        <end position="101"/>
    </location>
</feature>
<gene>
    <name evidence="6" type="ORF">H9914_07250</name>
</gene>
<keyword evidence="2" id="KW-0233">DNA recombination</keyword>
<reference evidence="6" key="2">
    <citation type="submission" date="2021-04" db="EMBL/GenBank/DDBJ databases">
        <authorList>
            <person name="Gilroy R."/>
        </authorList>
    </citation>
    <scope>NUCLEOTIDE SEQUENCE</scope>
    <source>
        <strain evidence="6">ChiBcec6-4105</strain>
    </source>
</reference>
<dbReference type="AlphaFoldDB" id="A0A9D2QT62"/>
<evidence type="ECO:0000256" key="1">
    <source>
        <dbReference type="ARBA" id="ARBA00023125"/>
    </source>
</evidence>
<dbReference type="InterPro" id="IPR011010">
    <property type="entry name" value="DNA_brk_join_enz"/>
</dbReference>
<dbReference type="PROSITE" id="PS51900">
    <property type="entry name" value="CB"/>
    <property type="match status" value="1"/>
</dbReference>
<dbReference type="EMBL" id="DWUY01000165">
    <property type="protein sequence ID" value="HJD28772.1"/>
    <property type="molecule type" value="Genomic_DNA"/>
</dbReference>
<dbReference type="InterPro" id="IPR025269">
    <property type="entry name" value="SAM-like_dom"/>
</dbReference>
<dbReference type="Gene3D" id="1.10.443.10">
    <property type="entry name" value="Intergrase catalytic core"/>
    <property type="match status" value="1"/>
</dbReference>
<dbReference type="InterPro" id="IPR013762">
    <property type="entry name" value="Integrase-like_cat_sf"/>
</dbReference>
<dbReference type="PANTHER" id="PTHR30349">
    <property type="entry name" value="PHAGE INTEGRASE-RELATED"/>
    <property type="match status" value="1"/>
</dbReference>
<organism evidence="6 7">
    <name type="scientific">Candidatus Blautia avicola</name>
    <dbReference type="NCBI Taxonomy" id="2838483"/>
    <lineage>
        <taxon>Bacteria</taxon>
        <taxon>Bacillati</taxon>
        <taxon>Bacillota</taxon>
        <taxon>Clostridia</taxon>
        <taxon>Lachnospirales</taxon>
        <taxon>Lachnospiraceae</taxon>
        <taxon>Blautia</taxon>
    </lineage>
</organism>
<evidence type="ECO:0000259" key="4">
    <source>
        <dbReference type="PROSITE" id="PS51898"/>
    </source>
</evidence>
<evidence type="ECO:0000313" key="7">
    <source>
        <dbReference type="Proteomes" id="UP000823892"/>
    </source>
</evidence>
<evidence type="ECO:0000256" key="2">
    <source>
        <dbReference type="ARBA" id="ARBA00023172"/>
    </source>
</evidence>
<dbReference type="PROSITE" id="PS51898">
    <property type="entry name" value="TYR_RECOMBINASE"/>
    <property type="match status" value="1"/>
</dbReference>
<dbReference type="GO" id="GO:0003677">
    <property type="term" value="F:DNA binding"/>
    <property type="evidence" value="ECO:0007669"/>
    <property type="project" value="UniProtKB-UniRule"/>
</dbReference>
<proteinExistence type="predicted"/>
<protein>
    <submittedName>
        <fullName evidence="6">Site-specific integrase</fullName>
    </submittedName>
</protein>
<feature type="domain" description="Tyr recombinase" evidence="4">
    <location>
        <begin position="126"/>
        <end position="315"/>
    </location>
</feature>
<evidence type="ECO:0000259" key="5">
    <source>
        <dbReference type="PROSITE" id="PS51900"/>
    </source>
</evidence>
<dbReference type="InterPro" id="IPR010998">
    <property type="entry name" value="Integrase_recombinase_N"/>
</dbReference>
<dbReference type="InterPro" id="IPR044068">
    <property type="entry name" value="CB"/>
</dbReference>
<dbReference type="GO" id="GO:0015074">
    <property type="term" value="P:DNA integration"/>
    <property type="evidence" value="ECO:0007669"/>
    <property type="project" value="InterPro"/>
</dbReference>
<dbReference type="Pfam" id="PF13102">
    <property type="entry name" value="Phage_int_SAM_5"/>
    <property type="match status" value="1"/>
</dbReference>
<keyword evidence="1 3" id="KW-0238">DNA-binding</keyword>
<dbReference type="Gene3D" id="1.10.150.130">
    <property type="match status" value="1"/>
</dbReference>
<dbReference type="InterPro" id="IPR050090">
    <property type="entry name" value="Tyrosine_recombinase_XerCD"/>
</dbReference>